<keyword evidence="4" id="KW-0547">Nucleotide-binding</keyword>
<dbReference type="InterPro" id="IPR057135">
    <property type="entry name" value="At4g27190-like_LRR"/>
</dbReference>
<dbReference type="InterPro" id="IPR036388">
    <property type="entry name" value="WH-like_DNA-bd_sf"/>
</dbReference>
<reference evidence="11 12" key="1">
    <citation type="journal article" date="2018" name="Nat. Genet.">
        <title>The Rosa genome provides new insights in the design of modern roses.</title>
        <authorList>
            <person name="Bendahmane M."/>
        </authorList>
    </citation>
    <scope>NUCLEOTIDE SEQUENCE [LARGE SCALE GENOMIC DNA]</scope>
    <source>
        <strain evidence="12">cv. Old Blush</strain>
    </source>
</reference>
<evidence type="ECO:0000256" key="7">
    <source>
        <dbReference type="SAM" id="Coils"/>
    </source>
</evidence>
<keyword evidence="3" id="KW-0677">Repeat</keyword>
<keyword evidence="5" id="KW-0611">Plant defense</keyword>
<feature type="domain" description="NB-ARC" evidence="8">
    <location>
        <begin position="162"/>
        <end position="338"/>
    </location>
</feature>
<evidence type="ECO:0000256" key="6">
    <source>
        <dbReference type="ARBA" id="ARBA00022840"/>
    </source>
</evidence>
<feature type="domain" description="Disease resistance protein winged helix" evidence="10">
    <location>
        <begin position="433"/>
        <end position="501"/>
    </location>
</feature>
<evidence type="ECO:0000256" key="1">
    <source>
        <dbReference type="ARBA" id="ARBA00008894"/>
    </source>
</evidence>
<dbReference type="SUPFAM" id="SSF52058">
    <property type="entry name" value="L domain-like"/>
    <property type="match status" value="1"/>
</dbReference>
<protein>
    <submittedName>
        <fullName evidence="11">Putative P-loop containing nucleoside triphosphate hydrolase, leucine-rich repeat domain, L</fullName>
    </submittedName>
</protein>
<dbReference type="InterPro" id="IPR032675">
    <property type="entry name" value="LRR_dom_sf"/>
</dbReference>
<dbReference type="EMBL" id="PDCK01000043">
    <property type="protein sequence ID" value="PRQ28774.1"/>
    <property type="molecule type" value="Genomic_DNA"/>
</dbReference>
<keyword evidence="7" id="KW-0175">Coiled coil</keyword>
<dbReference type="Pfam" id="PF23559">
    <property type="entry name" value="WHD_DRP"/>
    <property type="match status" value="1"/>
</dbReference>
<evidence type="ECO:0000256" key="5">
    <source>
        <dbReference type="ARBA" id="ARBA00022821"/>
    </source>
</evidence>
<dbReference type="Proteomes" id="UP000238479">
    <property type="component" value="Chromosome 5"/>
</dbReference>
<dbReference type="OMA" id="WFWEGLL"/>
<dbReference type="PRINTS" id="PR00364">
    <property type="entry name" value="DISEASERSIST"/>
</dbReference>
<dbReference type="OrthoDB" id="1704202at2759"/>
<dbReference type="GO" id="GO:0005524">
    <property type="term" value="F:ATP binding"/>
    <property type="evidence" value="ECO:0007669"/>
    <property type="project" value="UniProtKB-KW"/>
</dbReference>
<dbReference type="InterPro" id="IPR001611">
    <property type="entry name" value="Leu-rich_rpt"/>
</dbReference>
<dbReference type="Pfam" id="PF13855">
    <property type="entry name" value="LRR_8"/>
    <property type="match status" value="1"/>
</dbReference>
<comment type="similarity">
    <text evidence="1">Belongs to the disease resistance NB-LRR family.</text>
</comment>
<dbReference type="Gramene" id="PRQ28774">
    <property type="protein sequence ID" value="PRQ28774"/>
    <property type="gene ID" value="RchiOBHm_Chr5g0006641"/>
</dbReference>
<organism evidence="11 12">
    <name type="scientific">Rosa chinensis</name>
    <name type="common">China rose</name>
    <dbReference type="NCBI Taxonomy" id="74649"/>
    <lineage>
        <taxon>Eukaryota</taxon>
        <taxon>Viridiplantae</taxon>
        <taxon>Streptophyta</taxon>
        <taxon>Embryophyta</taxon>
        <taxon>Tracheophyta</taxon>
        <taxon>Spermatophyta</taxon>
        <taxon>Magnoliopsida</taxon>
        <taxon>eudicotyledons</taxon>
        <taxon>Gunneridae</taxon>
        <taxon>Pentapetalae</taxon>
        <taxon>rosids</taxon>
        <taxon>fabids</taxon>
        <taxon>Rosales</taxon>
        <taxon>Rosaceae</taxon>
        <taxon>Rosoideae</taxon>
        <taxon>Rosoideae incertae sedis</taxon>
        <taxon>Rosa</taxon>
    </lineage>
</organism>
<dbReference type="PANTHER" id="PTHR33463">
    <property type="entry name" value="NB-ARC DOMAIN-CONTAINING PROTEIN-RELATED"/>
    <property type="match status" value="1"/>
</dbReference>
<evidence type="ECO:0000259" key="8">
    <source>
        <dbReference type="Pfam" id="PF00931"/>
    </source>
</evidence>
<dbReference type="Pfam" id="PF23247">
    <property type="entry name" value="LRR_RPS2"/>
    <property type="match status" value="1"/>
</dbReference>
<keyword evidence="2" id="KW-0433">Leucine-rich repeat</keyword>
<evidence type="ECO:0000256" key="3">
    <source>
        <dbReference type="ARBA" id="ARBA00022737"/>
    </source>
</evidence>
<proteinExistence type="inferred from homology"/>
<evidence type="ECO:0000259" key="9">
    <source>
        <dbReference type="Pfam" id="PF23247"/>
    </source>
</evidence>
<evidence type="ECO:0000313" key="12">
    <source>
        <dbReference type="Proteomes" id="UP000238479"/>
    </source>
</evidence>
<dbReference type="Gene3D" id="1.10.10.10">
    <property type="entry name" value="Winged helix-like DNA-binding domain superfamily/Winged helix DNA-binding domain"/>
    <property type="match status" value="1"/>
</dbReference>
<name>A0A2P6Q3P0_ROSCH</name>
<dbReference type="GO" id="GO:0043531">
    <property type="term" value="F:ADP binding"/>
    <property type="evidence" value="ECO:0007669"/>
    <property type="project" value="InterPro"/>
</dbReference>
<dbReference type="InterPro" id="IPR027417">
    <property type="entry name" value="P-loop_NTPase"/>
</dbReference>
<evidence type="ECO:0000256" key="4">
    <source>
        <dbReference type="ARBA" id="ARBA00022741"/>
    </source>
</evidence>
<dbReference type="SUPFAM" id="SSF52540">
    <property type="entry name" value="P-loop containing nucleoside triphosphate hydrolases"/>
    <property type="match status" value="1"/>
</dbReference>
<feature type="domain" description="Disease resistance protein At4g27190-like leucine-rich repeats" evidence="9">
    <location>
        <begin position="847"/>
        <end position="925"/>
    </location>
</feature>
<gene>
    <name evidence="11" type="ORF">RchiOBHm_Chr5g0006641</name>
</gene>
<dbReference type="InterPro" id="IPR058922">
    <property type="entry name" value="WHD_DRP"/>
</dbReference>
<dbReference type="Gene3D" id="3.40.50.300">
    <property type="entry name" value="P-loop containing nucleotide triphosphate hydrolases"/>
    <property type="match status" value="1"/>
</dbReference>
<evidence type="ECO:0000259" key="10">
    <source>
        <dbReference type="Pfam" id="PF23559"/>
    </source>
</evidence>
<dbReference type="InterPro" id="IPR050905">
    <property type="entry name" value="Plant_NBS-LRR"/>
</dbReference>
<dbReference type="GO" id="GO:0016787">
    <property type="term" value="F:hydrolase activity"/>
    <property type="evidence" value="ECO:0007669"/>
    <property type="project" value="UniProtKB-KW"/>
</dbReference>
<dbReference type="InterPro" id="IPR042197">
    <property type="entry name" value="Apaf_helical"/>
</dbReference>
<dbReference type="InterPro" id="IPR002182">
    <property type="entry name" value="NB-ARC"/>
</dbReference>
<keyword evidence="6" id="KW-0067">ATP-binding</keyword>
<dbReference type="Gene3D" id="3.80.10.10">
    <property type="entry name" value="Ribonuclease Inhibitor"/>
    <property type="match status" value="2"/>
</dbReference>
<dbReference type="PROSITE" id="PS51450">
    <property type="entry name" value="LRR"/>
    <property type="match status" value="1"/>
</dbReference>
<dbReference type="PANTHER" id="PTHR33463:SF209">
    <property type="entry name" value="DISEASE RESISTANCE PROTEIN RPS2-LIKE"/>
    <property type="match status" value="1"/>
</dbReference>
<dbReference type="GO" id="GO:0006952">
    <property type="term" value="P:defense response"/>
    <property type="evidence" value="ECO:0007669"/>
    <property type="project" value="UniProtKB-KW"/>
</dbReference>
<keyword evidence="11" id="KW-0378">Hydrolase</keyword>
<keyword evidence="12" id="KW-1185">Reference proteome</keyword>
<evidence type="ECO:0000256" key="2">
    <source>
        <dbReference type="ARBA" id="ARBA00022614"/>
    </source>
</evidence>
<dbReference type="Pfam" id="PF00931">
    <property type="entry name" value="NB-ARC"/>
    <property type="match status" value="1"/>
</dbReference>
<sequence>MAETIALVSSVFGCLTVAVTLVAPCFRVPLTEKYDFFRKREKKLRALLLKLNELEQKRSKVDQESKEKVVRKFVRSSEWLQETQNIIKEAAAWKFEESIHKKYCCGLPNYRSQYKAGKQISERIDRLVELITEGEKFINMQGSDVVGKMIRGSKLMGETANATVEEIKKCVSGEEVGTIRVYGMAGLGKSNIVSQVNDLILHEEEDDDNSTGNGHFDKVLFVTVKNELGSTKASVEDLQKQIADKLQIDLHKENGSSADDALASALAKLRFLIILDDMQTELSFEAIGIPRPNKENRCKVIIVSRSLPVCSDIHVDKKFEIKPLSAAEAQELFESEAGIKFSNLGEDTRAIAKEMIDECDGFPITIILLARNLKELMTNDSDDVDKVWKTALTKLKDSPVRLESMTKRAFTRLKHIYDMLSKEAQQCFLYCALYPSGHEIEKRELVEYWFWEGLLDTRKRDGRIEDMIQAKEILDELATSYLLETVSQEGGKESIKMRSLAKHMAIHLTKTSPQFLTKAGEELEMFPLQGEWLQDVERASLMRNQFKFLQGEPKWPKLTTLLLQHNPIGLYLHENFFCSMPNLNVLDLSYTDITSLPQSSFSKLTKLSALLLHHCRNLKTVPSLEQSKKLLVLDLSDTPVAELPAGMKKMTKLIRLNISRTNVKIFPSKLAPALAHLEELLMLINDSGFYWGSTKGAHISELSSCQNLAILHANFLNAETFVSYVDKHLCPPSFRFGVGGSCEEKLLENSIVFKGNFLVNGEPVSLPEHTSGLHVISNEDLPCLQVNCHLKNLKVINICDCRCLVHLFTIDMLGNLPNLETILVEKCPKIVSLIEPEESDDMIKPRLKHLKVIRISDCESLVYLFNNEMLQYFPELLEISIKRCQMIEVVIESQEPNVYPAILPKLQELVLVDLQELKCIYNGEMKWNSRETIWNCPALKMPMITSLPAELLHRPSGSNQLQRSYSLDGKETILLDSININAAEAPESVGPKFRNAAKGWRRN</sequence>
<comment type="caution">
    <text evidence="11">The sequence shown here is derived from an EMBL/GenBank/DDBJ whole genome shotgun (WGS) entry which is preliminary data.</text>
</comment>
<feature type="coiled-coil region" evidence="7">
    <location>
        <begin position="37"/>
        <end position="64"/>
    </location>
</feature>
<dbReference type="Gene3D" id="1.10.8.430">
    <property type="entry name" value="Helical domain of apoptotic protease-activating factors"/>
    <property type="match status" value="1"/>
</dbReference>
<evidence type="ECO:0000313" key="11">
    <source>
        <dbReference type="EMBL" id="PRQ28774.1"/>
    </source>
</evidence>
<accession>A0A2P6Q3P0</accession>
<dbReference type="AlphaFoldDB" id="A0A2P6Q3P0"/>